<sequence length="56" mass="6351">MGIMSLGPDDERPVELDDDLEILPDQTSDDTDVGWGEWRGAGDDDSRLLEERPPHW</sequence>
<reference evidence="2 3" key="1">
    <citation type="submission" date="2017-06" db="EMBL/GenBank/DDBJ databases">
        <authorList>
            <person name="Kim H.J."/>
            <person name="Triplett B.A."/>
        </authorList>
    </citation>
    <scope>NUCLEOTIDE SEQUENCE [LARGE SCALE GENOMIC DNA]</scope>
    <source>
        <strain evidence="2 3">DSM 44715</strain>
    </source>
</reference>
<accession>A0A239CD68</accession>
<protein>
    <submittedName>
        <fullName evidence="2">Uncharacterized protein</fullName>
    </submittedName>
</protein>
<feature type="compositionally biased region" description="Acidic residues" evidence="1">
    <location>
        <begin position="16"/>
        <end position="32"/>
    </location>
</feature>
<keyword evidence="3" id="KW-1185">Reference proteome</keyword>
<evidence type="ECO:0000313" key="2">
    <source>
        <dbReference type="EMBL" id="SNS17919.1"/>
    </source>
</evidence>
<feature type="compositionally biased region" description="Basic and acidic residues" evidence="1">
    <location>
        <begin position="40"/>
        <end position="56"/>
    </location>
</feature>
<evidence type="ECO:0000256" key="1">
    <source>
        <dbReference type="SAM" id="MobiDB-lite"/>
    </source>
</evidence>
<dbReference type="AlphaFoldDB" id="A0A239CD68"/>
<dbReference type="EMBL" id="FZOR01000001">
    <property type="protein sequence ID" value="SNS17919.1"/>
    <property type="molecule type" value="Genomic_DNA"/>
</dbReference>
<evidence type="ECO:0000313" key="3">
    <source>
        <dbReference type="Proteomes" id="UP000198318"/>
    </source>
</evidence>
<organism evidence="2 3">
    <name type="scientific">Actinomadura meyerae</name>
    <dbReference type="NCBI Taxonomy" id="240840"/>
    <lineage>
        <taxon>Bacteria</taxon>
        <taxon>Bacillati</taxon>
        <taxon>Actinomycetota</taxon>
        <taxon>Actinomycetes</taxon>
        <taxon>Streptosporangiales</taxon>
        <taxon>Thermomonosporaceae</taxon>
        <taxon>Actinomadura</taxon>
    </lineage>
</organism>
<gene>
    <name evidence="2" type="ORF">SAMN05443665_1001347</name>
</gene>
<name>A0A239CD68_9ACTN</name>
<dbReference type="Proteomes" id="UP000198318">
    <property type="component" value="Unassembled WGS sequence"/>
</dbReference>
<feature type="region of interest" description="Disordered" evidence="1">
    <location>
        <begin position="1"/>
        <end position="56"/>
    </location>
</feature>
<proteinExistence type="predicted"/>